<dbReference type="SMART" id="SM00384">
    <property type="entry name" value="AT_hook"/>
    <property type="match status" value="2"/>
</dbReference>
<dbReference type="InterPro" id="IPR017956">
    <property type="entry name" value="AT_hook_DNA-bd_motif"/>
</dbReference>
<gene>
    <name evidence="2" type="ORF">TIFTF001_025328</name>
</gene>
<organism evidence="2 3">
    <name type="scientific">Ficus carica</name>
    <name type="common">Common fig</name>
    <dbReference type="NCBI Taxonomy" id="3494"/>
    <lineage>
        <taxon>Eukaryota</taxon>
        <taxon>Viridiplantae</taxon>
        <taxon>Streptophyta</taxon>
        <taxon>Embryophyta</taxon>
        <taxon>Tracheophyta</taxon>
        <taxon>Spermatophyta</taxon>
        <taxon>Magnoliopsida</taxon>
        <taxon>eudicotyledons</taxon>
        <taxon>Gunneridae</taxon>
        <taxon>Pentapetalae</taxon>
        <taxon>rosids</taxon>
        <taxon>fabids</taxon>
        <taxon>Rosales</taxon>
        <taxon>Moraceae</taxon>
        <taxon>Ficeae</taxon>
        <taxon>Ficus</taxon>
    </lineage>
</organism>
<evidence type="ECO:0000313" key="3">
    <source>
        <dbReference type="Proteomes" id="UP001187192"/>
    </source>
</evidence>
<dbReference type="Pfam" id="PF02178">
    <property type="entry name" value="AT_hook"/>
    <property type="match status" value="2"/>
</dbReference>
<sequence>MEVLSSTPVSPQSCSSSETVNLLSGISAPENEDGAIGVVQSGLKETIPVVEMKKKRGRPRKYDAVGGSSGGGGGARAGTLLLSPMPLSVFSLSSSSPPPSVTRGRGRPRGSGKLQRLAALGKLFFFS</sequence>
<comment type="caution">
    <text evidence="2">The sequence shown here is derived from an EMBL/GenBank/DDBJ whole genome shotgun (WGS) entry which is preliminary data.</text>
</comment>
<evidence type="ECO:0000256" key="1">
    <source>
        <dbReference type="SAM" id="MobiDB-lite"/>
    </source>
</evidence>
<evidence type="ECO:0008006" key="4">
    <source>
        <dbReference type="Google" id="ProtNLM"/>
    </source>
</evidence>
<reference evidence="2" key="1">
    <citation type="submission" date="2023-07" db="EMBL/GenBank/DDBJ databases">
        <title>draft genome sequence of fig (Ficus carica).</title>
        <authorList>
            <person name="Takahashi T."/>
            <person name="Nishimura K."/>
        </authorList>
    </citation>
    <scope>NUCLEOTIDE SEQUENCE</scope>
</reference>
<proteinExistence type="predicted"/>
<dbReference type="AlphaFoldDB" id="A0AA88AR05"/>
<keyword evidence="3" id="KW-1185">Reference proteome</keyword>
<dbReference type="Proteomes" id="UP001187192">
    <property type="component" value="Unassembled WGS sequence"/>
</dbReference>
<name>A0AA88AR05_FICCA</name>
<feature type="region of interest" description="Disordered" evidence="1">
    <location>
        <begin position="1"/>
        <end position="27"/>
    </location>
</feature>
<feature type="region of interest" description="Disordered" evidence="1">
    <location>
        <begin position="91"/>
        <end position="113"/>
    </location>
</feature>
<accession>A0AA88AR05</accession>
<evidence type="ECO:0000313" key="2">
    <source>
        <dbReference type="EMBL" id="GMN56212.1"/>
    </source>
</evidence>
<dbReference type="GO" id="GO:0003677">
    <property type="term" value="F:DNA binding"/>
    <property type="evidence" value="ECO:0007669"/>
    <property type="project" value="InterPro"/>
</dbReference>
<feature type="compositionally biased region" description="Gly residues" evidence="1">
    <location>
        <begin position="67"/>
        <end position="76"/>
    </location>
</feature>
<feature type="region of interest" description="Disordered" evidence="1">
    <location>
        <begin position="55"/>
        <end position="78"/>
    </location>
</feature>
<dbReference type="EMBL" id="BTGU01000062">
    <property type="protein sequence ID" value="GMN56212.1"/>
    <property type="molecule type" value="Genomic_DNA"/>
</dbReference>
<protein>
    <recommendedName>
        <fullName evidence="4">AT-hook motif nuclear-localized protein</fullName>
    </recommendedName>
</protein>
<feature type="compositionally biased region" description="Low complexity" evidence="1">
    <location>
        <begin position="1"/>
        <end position="20"/>
    </location>
</feature>